<keyword evidence="1" id="KW-0677">Repeat</keyword>
<feature type="compositionally biased region" description="Polar residues" evidence="3">
    <location>
        <begin position="193"/>
        <end position="208"/>
    </location>
</feature>
<organism evidence="4 5">
    <name type="scientific">Symbiodinium necroappetens</name>
    <dbReference type="NCBI Taxonomy" id="1628268"/>
    <lineage>
        <taxon>Eukaryota</taxon>
        <taxon>Sar</taxon>
        <taxon>Alveolata</taxon>
        <taxon>Dinophyceae</taxon>
        <taxon>Suessiales</taxon>
        <taxon>Symbiodiniaceae</taxon>
        <taxon>Symbiodinium</taxon>
    </lineage>
</organism>
<dbReference type="PANTHER" id="PTHR47936:SF1">
    <property type="entry name" value="PENTATRICOPEPTIDE REPEAT-CONTAINING PROTEIN GUN1, CHLOROPLASTIC"/>
    <property type="match status" value="1"/>
</dbReference>
<feature type="non-terminal residue" evidence="4">
    <location>
        <position position="543"/>
    </location>
</feature>
<dbReference type="Pfam" id="PF01535">
    <property type="entry name" value="PPR"/>
    <property type="match status" value="1"/>
</dbReference>
<evidence type="ECO:0000256" key="1">
    <source>
        <dbReference type="ARBA" id="ARBA00022737"/>
    </source>
</evidence>
<evidence type="ECO:0000313" key="4">
    <source>
        <dbReference type="EMBL" id="CAE7918299.1"/>
    </source>
</evidence>
<evidence type="ECO:0000256" key="2">
    <source>
        <dbReference type="PROSITE-ProRule" id="PRU00708"/>
    </source>
</evidence>
<dbReference type="InterPro" id="IPR011990">
    <property type="entry name" value="TPR-like_helical_dom_sf"/>
</dbReference>
<dbReference type="PROSITE" id="PS51375">
    <property type="entry name" value="PPR"/>
    <property type="match status" value="1"/>
</dbReference>
<dbReference type="Gene3D" id="1.25.40.10">
    <property type="entry name" value="Tetratricopeptide repeat domain"/>
    <property type="match status" value="2"/>
</dbReference>
<reference evidence="4" key="1">
    <citation type="submission" date="2021-02" db="EMBL/GenBank/DDBJ databases">
        <authorList>
            <person name="Dougan E. K."/>
            <person name="Rhodes N."/>
            <person name="Thang M."/>
            <person name="Chan C."/>
        </authorList>
    </citation>
    <scope>NUCLEOTIDE SEQUENCE</scope>
</reference>
<proteinExistence type="predicted"/>
<dbReference type="PANTHER" id="PTHR47936">
    <property type="entry name" value="PPR_LONG DOMAIN-CONTAINING PROTEIN"/>
    <property type="match status" value="1"/>
</dbReference>
<dbReference type="AlphaFoldDB" id="A0A813BQV1"/>
<sequence length="543" mass="58423">MRQAFRETSRPAVQSWLEKRIGLASFDRSYYYTVDTKQKMFYSAITADLEAVRLRDAGFDDVRIRICNIINFFDIKTKPKAARINAAVIRLLERGDVWGAQLLLSRGVALAFKKPLSSMRVGSSIFDASSAHNLYGQAHGYKVAAQAVDARRTFFLACSSNTSSKAASPQPLPSTHACSSAAAPKVGNGTDPDMQSNNTGSRFLSTTSHTADPNTVTYNTMLSALDVAGKWSLSAALASRAAVALDSVSFNTVLSALSRRALWAAASRWLCSMRIQRAPADSISFNSTLTALGRRGLWEKALSMFAELRRTSLQTDAATEGGHLAMLHAMEQKGQWQRAAVRLKAAAEDGACYRLRAVSATTSACEKGTAWQFAAAVVGDMTNSKSIRPDEVFISAMVSALENCSRWQAALAAVSLMPAGGLSTDMVSCSSAISACENACRWTMAAALLQHFANLSVLPSLITLNSITLTCARVALWQASLHLLRLLTPYSADRTSFNAALVSLAPNGKWQQAAALVTDMMSQEELPDELSCDSAFSACARAS</sequence>
<evidence type="ECO:0000313" key="5">
    <source>
        <dbReference type="Proteomes" id="UP000601435"/>
    </source>
</evidence>
<dbReference type="OrthoDB" id="10409053at2759"/>
<accession>A0A813BQV1</accession>
<name>A0A813BQV1_9DINO</name>
<dbReference type="Proteomes" id="UP000601435">
    <property type="component" value="Unassembled WGS sequence"/>
</dbReference>
<feature type="region of interest" description="Disordered" evidence="3">
    <location>
        <begin position="163"/>
        <end position="208"/>
    </location>
</feature>
<dbReference type="InterPro" id="IPR002885">
    <property type="entry name" value="PPR_rpt"/>
</dbReference>
<gene>
    <name evidence="4" type="primary">MRL1</name>
    <name evidence="4" type="ORF">SNEC2469_LOCUS31537</name>
</gene>
<keyword evidence="5" id="KW-1185">Reference proteome</keyword>
<feature type="repeat" description="PPR" evidence="2">
    <location>
        <begin position="281"/>
        <end position="315"/>
    </location>
</feature>
<protein>
    <submittedName>
        <fullName evidence="4">MRL1 protein</fullName>
    </submittedName>
</protein>
<evidence type="ECO:0000256" key="3">
    <source>
        <dbReference type="SAM" id="MobiDB-lite"/>
    </source>
</evidence>
<dbReference type="EMBL" id="CAJNJA010076708">
    <property type="protein sequence ID" value="CAE7918299.1"/>
    <property type="molecule type" value="Genomic_DNA"/>
</dbReference>
<comment type="caution">
    <text evidence="4">The sequence shown here is derived from an EMBL/GenBank/DDBJ whole genome shotgun (WGS) entry which is preliminary data.</text>
</comment>